<dbReference type="GO" id="GO:0035091">
    <property type="term" value="F:phosphatidylinositol binding"/>
    <property type="evidence" value="ECO:0007669"/>
    <property type="project" value="TreeGrafter"/>
</dbReference>
<dbReference type="InterPro" id="IPR013937">
    <property type="entry name" value="Sorting_nexin_C"/>
</dbReference>
<feature type="compositionally biased region" description="Polar residues" evidence="2">
    <location>
        <begin position="329"/>
        <end position="339"/>
    </location>
</feature>
<comment type="similarity">
    <text evidence="1">Belongs to the sorting nexin family.</text>
</comment>
<feature type="domain" description="PXA" evidence="3">
    <location>
        <begin position="63"/>
        <end position="235"/>
    </location>
</feature>
<dbReference type="PROSITE" id="PS51207">
    <property type="entry name" value="PXA"/>
    <property type="match status" value="1"/>
</dbReference>
<dbReference type="AlphaFoldDB" id="A0A197JLT9"/>
<dbReference type="STRING" id="1314771.A0A197JLT9"/>
<organism evidence="4 5">
    <name type="scientific">Linnemannia elongata AG-77</name>
    <dbReference type="NCBI Taxonomy" id="1314771"/>
    <lineage>
        <taxon>Eukaryota</taxon>
        <taxon>Fungi</taxon>
        <taxon>Fungi incertae sedis</taxon>
        <taxon>Mucoromycota</taxon>
        <taxon>Mortierellomycotina</taxon>
        <taxon>Mortierellomycetes</taxon>
        <taxon>Mortierellales</taxon>
        <taxon>Mortierellaceae</taxon>
        <taxon>Linnemannia</taxon>
    </lineage>
</organism>
<dbReference type="Pfam" id="PF02194">
    <property type="entry name" value="PXA"/>
    <property type="match status" value="1"/>
</dbReference>
<feature type="region of interest" description="Disordered" evidence="2">
    <location>
        <begin position="309"/>
        <end position="341"/>
    </location>
</feature>
<accession>A0A197JLT9</accession>
<dbReference type="Proteomes" id="UP000078512">
    <property type="component" value="Unassembled WGS sequence"/>
</dbReference>
<feature type="compositionally biased region" description="Low complexity" evidence="2">
    <location>
        <begin position="396"/>
        <end position="418"/>
    </location>
</feature>
<feature type="compositionally biased region" description="Low complexity" evidence="2">
    <location>
        <begin position="309"/>
        <end position="319"/>
    </location>
</feature>
<dbReference type="OrthoDB" id="5582218at2759"/>
<evidence type="ECO:0000313" key="4">
    <source>
        <dbReference type="EMBL" id="OAQ26202.1"/>
    </source>
</evidence>
<evidence type="ECO:0000256" key="1">
    <source>
        <dbReference type="ARBA" id="ARBA00010883"/>
    </source>
</evidence>
<dbReference type="Pfam" id="PF08628">
    <property type="entry name" value="Nexin_C"/>
    <property type="match status" value="1"/>
</dbReference>
<evidence type="ECO:0000259" key="3">
    <source>
        <dbReference type="PROSITE" id="PS51207"/>
    </source>
</evidence>
<protein>
    <submittedName>
        <fullName evidence="4">PXA-domain-containing protein</fullName>
    </submittedName>
</protein>
<proteinExistence type="inferred from homology"/>
<feature type="region of interest" description="Disordered" evidence="2">
    <location>
        <begin position="353"/>
        <end position="433"/>
    </location>
</feature>
<dbReference type="SMART" id="SM00313">
    <property type="entry name" value="PXA"/>
    <property type="match status" value="1"/>
</dbReference>
<feature type="compositionally biased region" description="Low complexity" evidence="2">
    <location>
        <begin position="357"/>
        <end position="367"/>
    </location>
</feature>
<keyword evidence="5" id="KW-1185">Reference proteome</keyword>
<dbReference type="EMBL" id="KV442069">
    <property type="protein sequence ID" value="OAQ26202.1"/>
    <property type="molecule type" value="Genomic_DNA"/>
</dbReference>
<feature type="region of interest" description="Disordered" evidence="2">
    <location>
        <begin position="1"/>
        <end position="36"/>
    </location>
</feature>
<reference evidence="4 5" key="1">
    <citation type="submission" date="2016-05" db="EMBL/GenBank/DDBJ databases">
        <title>Genome sequencing reveals origins of a unique bacterial endosymbiosis in the earliest lineages of terrestrial Fungi.</title>
        <authorList>
            <consortium name="DOE Joint Genome Institute"/>
            <person name="Uehling J."/>
            <person name="Gryganskyi A."/>
            <person name="Hameed K."/>
            <person name="Tschaplinski T."/>
            <person name="Misztal P."/>
            <person name="Wu S."/>
            <person name="Desiro A."/>
            <person name="Vande Pol N."/>
            <person name="Du Z.-Y."/>
            <person name="Zienkiewicz A."/>
            <person name="Zienkiewicz K."/>
            <person name="Morin E."/>
            <person name="Tisserant E."/>
            <person name="Splivallo R."/>
            <person name="Hainaut M."/>
            <person name="Henrissat B."/>
            <person name="Ohm R."/>
            <person name="Kuo A."/>
            <person name="Yan J."/>
            <person name="Lipzen A."/>
            <person name="Nolan M."/>
            <person name="Labutti K."/>
            <person name="Barry K."/>
            <person name="Goldstein A."/>
            <person name="Labbe J."/>
            <person name="Schadt C."/>
            <person name="Tuskan G."/>
            <person name="Grigoriev I."/>
            <person name="Martin F."/>
            <person name="Vilgalys R."/>
            <person name="Bonito G."/>
        </authorList>
    </citation>
    <scope>NUCLEOTIDE SEQUENCE [LARGE SCALE GENOMIC DNA]</scope>
    <source>
        <strain evidence="4 5">AG-77</strain>
    </source>
</reference>
<name>A0A197JLT9_9FUNG</name>
<sequence>MQHQQAHPQPQQQPVHQHQQQQRKSRHSKQPSQLPGTAPYLRILFPRNIQQREPVPQLLNQPHPDLDAEAYHFLALLVRDFIQTWYSTFSSDPQLVTSVVNVVIEIARELERRSQEVDWVGLVLLDVPEVLRRHYVDYRQAAQKLETAYAPNQTIESIFHGLQPHFALQDGEESEKEYLRQLADELLRILLPRAEYESDCVRWLIREILACLVLRSLVEILTEPDMINYIVNTLLQDFEPTDEKYEAFLQKAADQMDASDDKFSAFLASLGGSKGKTKLTHRSSTPNINPTDEMVDLLQDAQSSSLAAAAAAAAATSSKHAGERPRPVKQSTAPMSQPERNGDVLSHRLASAAPLASQSTTSQSNTSARRVPVSPQNTPLLEPPLQIPALNRTKSDATLRLSSTSSSNRYSSSTARNSPGRTPNRSPQPEPGLLPKLKLRATWAVTKAPAEYTTYMINNVFVPFSVILVAFLNFMLALPSKISLVSQSLAWIYAELDEPEHTELEAGIFRLVKEIFYLEERNQVIWRQWELMGWPLVRTLGGGAIDRVLAHGVYWIFAEPRLVTYIQAGRRALWPDPTSSPPRPRGVDEMEKARREAERRILRTIPAPIRDTFFGEQGAHHLTAAREALEPFQNKHCNKHLIYIALDLLLSKIIPEVYPDRL</sequence>
<dbReference type="PANTHER" id="PTHR22775">
    <property type="entry name" value="SORTING NEXIN"/>
    <property type="match status" value="1"/>
</dbReference>
<gene>
    <name evidence="4" type="ORF">K457DRAFT_140539</name>
</gene>
<evidence type="ECO:0000313" key="5">
    <source>
        <dbReference type="Proteomes" id="UP000078512"/>
    </source>
</evidence>
<dbReference type="InterPro" id="IPR003114">
    <property type="entry name" value="Phox_assoc"/>
</dbReference>
<dbReference type="PANTHER" id="PTHR22775:SF3">
    <property type="entry name" value="SORTING NEXIN-13"/>
    <property type="match status" value="1"/>
</dbReference>
<feature type="compositionally biased region" description="Low complexity" evidence="2">
    <location>
        <begin position="1"/>
        <end position="20"/>
    </location>
</feature>
<evidence type="ECO:0000256" key="2">
    <source>
        <dbReference type="SAM" id="MobiDB-lite"/>
    </source>
</evidence>